<feature type="region of interest" description="Disordered" evidence="3">
    <location>
        <begin position="30"/>
        <end position="57"/>
    </location>
</feature>
<evidence type="ECO:0000313" key="5">
    <source>
        <dbReference type="Ensembl" id="ENSOMEP00000023846.1"/>
    </source>
</evidence>
<dbReference type="PANTHER" id="PTHR21292:SF4">
    <property type="entry name" value="TUMOR NECROSIS FACTOR ALPHA-INDUCED PROTEIN 2"/>
    <property type="match status" value="1"/>
</dbReference>
<evidence type="ECO:0000256" key="3">
    <source>
        <dbReference type="SAM" id="MobiDB-lite"/>
    </source>
</evidence>
<dbReference type="GO" id="GO:0000145">
    <property type="term" value="C:exocyst"/>
    <property type="evidence" value="ECO:0007669"/>
    <property type="project" value="InterPro"/>
</dbReference>
<dbReference type="Proteomes" id="UP000261560">
    <property type="component" value="Unplaced"/>
</dbReference>
<sequence length="630" mass="71914">MRIHSDIAVNFRRNLPLSPTWFRERMQRMVKHPGPPPVEVDRLSVSDGGQPPESSAGNATFKQLLEGQCFHEATLHLISRESSLLSQTSEEEMDKLAADRSHLESLVLQCLQQSLTLASAEVNGEASPSALRSAVQAIYLEEKQDVLRREKGCQNLSQWQMLHDSTLRSLVQDRLEGLQMGAVGQKNQSHIQSHIQSMGRQLREDLLLVVRQVKACYPPEAKICHFYASLYHQSLSTTLTDIVEFVLDDQDCSFILRWVNEYYPGIFENPELACEVDTAALGKLLPEESLRILEEQHLTKQKDELSTFTSRVLEEEVRKWNQGAEPSTEEGCCVSHLAYDVIQFINGMVTAAETVVRSLRKAQTITLPLLDLMQRYKVHQEEAIKQNRANTKANMKANLGCVEQFRDFLRNKTHLFPENVQEGCLRVLTDMKQSACNYLLSSVHKRLKPQYQKLGTSDWLKKNSFQKLLEALEKELQQFQDASPTCRQELIGQFHQEVTEEYVRRLLRGDVRLKAREQQERAYAVVMDNAESLHRLFTKEGSKEDWLKEILIKIAEVLKLQDVPAIQMQVASLGSTYPDLREAHVSALLKLKANLSKAHRKTVKATLTDTLRERVPGNGDRLFFSNIEAK</sequence>
<proteinExistence type="inferred from homology"/>
<dbReference type="Pfam" id="PF06046">
    <property type="entry name" value="Sec6"/>
    <property type="match status" value="1"/>
</dbReference>
<dbReference type="STRING" id="30732.ENSOMEP00000023846"/>
<name>A0A3B3D1Y3_ORYME</name>
<dbReference type="GeneTree" id="ENSGT01030000234613"/>
<dbReference type="EMBL" id="WKFB01000742">
    <property type="protein sequence ID" value="KAF6718363.1"/>
    <property type="molecule type" value="Genomic_DNA"/>
</dbReference>
<organism evidence="5 6">
    <name type="scientific">Oryzias melastigma</name>
    <name type="common">Marine medaka</name>
    <dbReference type="NCBI Taxonomy" id="30732"/>
    <lineage>
        <taxon>Eukaryota</taxon>
        <taxon>Metazoa</taxon>
        <taxon>Chordata</taxon>
        <taxon>Craniata</taxon>
        <taxon>Vertebrata</taxon>
        <taxon>Euteleostomi</taxon>
        <taxon>Actinopterygii</taxon>
        <taxon>Neopterygii</taxon>
        <taxon>Teleostei</taxon>
        <taxon>Neoteleostei</taxon>
        <taxon>Acanthomorphata</taxon>
        <taxon>Ovalentaria</taxon>
        <taxon>Atherinomorphae</taxon>
        <taxon>Beloniformes</taxon>
        <taxon>Adrianichthyidae</taxon>
        <taxon>Oryziinae</taxon>
        <taxon>Oryzias</taxon>
    </lineage>
</organism>
<protein>
    <submittedName>
        <fullName evidence="5">TNF alpha induced protein 2</fullName>
    </submittedName>
    <submittedName>
        <fullName evidence="4">Tumor necrosis factor alpha-induced protein 2</fullName>
    </submittedName>
</protein>
<reference evidence="5" key="1">
    <citation type="submission" date="2025-05" db="UniProtKB">
        <authorList>
            <consortium name="Ensembl"/>
        </authorList>
    </citation>
    <scope>IDENTIFICATION</scope>
</reference>
<reference evidence="4" key="2">
    <citation type="journal article" name="BMC Genomics">
        <title>Long-read sequencing and de novo genome assembly of marine medaka (Oryzias melastigma).</title>
        <authorList>
            <person name="Liang P."/>
            <person name="Saqib H.S.A."/>
            <person name="Ni X."/>
            <person name="Shen Y."/>
        </authorList>
    </citation>
    <scope>NUCLEOTIDE SEQUENCE</scope>
    <source>
        <strain evidence="4">Bigg-433</strain>
    </source>
</reference>
<dbReference type="InterPro" id="IPR042532">
    <property type="entry name" value="EXOC3/Sec6_C"/>
</dbReference>
<accession>A0A3B3D1Y3</accession>
<dbReference type="PaxDb" id="30732-ENSOMEP00000023846"/>
<dbReference type="OrthoDB" id="190098at2759"/>
<comment type="similarity">
    <text evidence="1">Belongs to the SEC6 family.</text>
</comment>
<dbReference type="Proteomes" id="UP000646548">
    <property type="component" value="Unassembled WGS sequence"/>
</dbReference>
<evidence type="ECO:0000313" key="6">
    <source>
        <dbReference type="Proteomes" id="UP000261560"/>
    </source>
</evidence>
<evidence type="ECO:0000256" key="1">
    <source>
        <dbReference type="ARBA" id="ARBA00009447"/>
    </source>
</evidence>
<evidence type="ECO:0000256" key="2">
    <source>
        <dbReference type="SAM" id="Coils"/>
    </source>
</evidence>
<evidence type="ECO:0000313" key="4">
    <source>
        <dbReference type="EMBL" id="KAF6718363.1"/>
    </source>
</evidence>
<dbReference type="PANTHER" id="PTHR21292">
    <property type="entry name" value="EXOCYST COMPLEX COMPONENT SEC6-RELATED"/>
    <property type="match status" value="1"/>
</dbReference>
<feature type="coiled-coil region" evidence="2">
    <location>
        <begin position="462"/>
        <end position="489"/>
    </location>
</feature>
<gene>
    <name evidence="4" type="ORF">FQA47_014133</name>
</gene>
<dbReference type="AlphaFoldDB" id="A0A3B3D1Y3"/>
<dbReference type="GO" id="GO:0000149">
    <property type="term" value="F:SNARE binding"/>
    <property type="evidence" value="ECO:0007669"/>
    <property type="project" value="TreeGrafter"/>
</dbReference>
<dbReference type="InterPro" id="IPR010326">
    <property type="entry name" value="EXOC3/Sec6"/>
</dbReference>
<dbReference type="OMA" id="CTFILRW"/>
<keyword evidence="6" id="KW-1185">Reference proteome</keyword>
<dbReference type="Ensembl" id="ENSOMET00000011335.1">
    <property type="protein sequence ID" value="ENSOMEP00000023846.1"/>
    <property type="gene ID" value="ENSOMEG00000004048.1"/>
</dbReference>
<dbReference type="Gene3D" id="1.10.357.70">
    <property type="entry name" value="Exocyst complex component Sec6, C-terminal domain"/>
    <property type="match status" value="1"/>
</dbReference>
<keyword evidence="2" id="KW-0175">Coiled coil</keyword>
<dbReference type="GO" id="GO:0051601">
    <property type="term" value="P:exocyst localization"/>
    <property type="evidence" value="ECO:0007669"/>
    <property type="project" value="TreeGrafter"/>
</dbReference>
<dbReference type="GO" id="GO:0006887">
    <property type="term" value="P:exocytosis"/>
    <property type="evidence" value="ECO:0007669"/>
    <property type="project" value="InterPro"/>
</dbReference>